<evidence type="ECO:0000256" key="11">
    <source>
        <dbReference type="ARBA" id="ARBA00023242"/>
    </source>
</evidence>
<dbReference type="PROSITE" id="PS50157">
    <property type="entry name" value="ZINC_FINGER_C2H2_2"/>
    <property type="match status" value="2"/>
</dbReference>
<comment type="catalytic activity">
    <reaction evidence="1">
        <text>Random hydrolysis of (1-&gt;6)-alpha-D-mannosidic linkages in unbranched (1-&gt;6)-mannans.</text>
        <dbReference type="EC" id="3.2.1.101"/>
    </reaction>
</comment>
<name>S8BS29_DACHA</name>
<dbReference type="GO" id="GO:0009272">
    <property type="term" value="P:fungal-type cell wall biogenesis"/>
    <property type="evidence" value="ECO:0007669"/>
    <property type="project" value="TreeGrafter"/>
</dbReference>
<sequence>MKSVCYLLSSIYLLLIVQAIEVNVDSYDSIKTAARQVAKDLADGFWDPTSLYGVPRPTYFWWQHGAILGAFVDYWAMTGDTAYNENVTIGNDDQGFWSIMSMDAVERVFPETVTQKEKRAGFLEITQTVHNLQVERWDDVCGGGLRWQLINVKNGYEYKNTISNGLFFQQSARLARYTKNATYADWAEKTYKWLRATKIIRDDFYINDGASAPYCTTFSTERWTYNYGVVLAGCAAMYNFTDGSAYWKEQIDKILEATYATFFDQETGAIKEIQCQDTNTCDSDQRSFKAYLIRWMGYTAQVATYTYDDIMPRLRKNAQLAAATCTGQPGGTACGQKWNVGAGWDGQYGLGEQINALEAIQNIAPYVAPVGKVFDGQNGGQSVSNPGGMGSGNRGGIRNRGPQYVQYWLPNYSIRTGDRAGAAILTIGLVCILGFGVNLPLTVSVITASWPRLFPMNPEVTNTQRHNTKNPSISPYKCDVCGKSFRRREHVNRHALIHTGGKNFTCSTCNKRFARADILTRHQNSHKVKIPPEKAKAGNGFRACAQCATRRVRCSGGNPCSCCIERNESCFYQPSVEKNLKTGADNTISDSSNEGLEGIISASMSNAEPIVYDPGRIDALSTVPVPASPRQADTEPPNRPIDNPLVSIHEERGSEAWYTYQGPDVSMLDSFSSINWMSPSQEAYDEWNLQLAAFGGLVPLPISPEYSASFAASSTPWNPPISNEVVPERSMINQDGTVPVISSHGLVASPARSSNASNTSKTTGSTSSPYYVDHGNVRPSSQSLKRKRDGISNSIRYSSSSNGSGNPTEQPSFSLGSPPPGATNWVTTDVYSDLIQNLVSRDQLDDEVLNSNTFPSLPIINHLVYLFFTNFNALFPFIPRISFQQPQTDNWALLLAVASFGSKYSSSPELAQVKERLQNICQETFLDETQSSDRQYDITATPFDISTRSSSLPLIQARILNVLSLLQSGQSNNMRTAVFQKNALIAIFQKLNMLKPISMNFQDLNANRGQWEYQEASNRTGMMIWLLDFMFLHMYDVPSELDLADAKSPLPCGEATWDTDPTPTHQEYAGKPGISGSLQDLYIHKKLDSKLSEFGRVILIYAVCRQTCEIRRNSNNKFSAWIPSSSNDESRFADGGASISTNQISSAPSDTLFSKWRNAACDCFDILHWAANSKAAASGGFEHHTILHLHVSRLIILAPLKDIRSFVNDLSTRRHQDQSPRHSLEHAFKTTPAGQSILSWAVRDQYKARLSVIHAGAIYWYIRRYSCGDFVEPFAVFSATMIIWAYSVSVQLSRKSNLLSRPAAIPNTGPVAAEESDDCSDTDITFIQPDRPCDDESVQTYMRLGDKITATMARIGDILGRDAPRKLLAEGRRLLRDAGGNSAACAGGTVSENENGIMATWGISGSYNNILKMLEEGRWSHLS</sequence>
<protein>
    <recommendedName>
        <fullName evidence="14">pH-response transcription factor pacC/RIM101</fullName>
        <ecNumber evidence="3">3.2.1.101</ecNumber>
    </recommendedName>
</protein>
<dbReference type="Pfam" id="PF04082">
    <property type="entry name" value="Fungal_trans"/>
    <property type="match status" value="1"/>
</dbReference>
<evidence type="ECO:0000256" key="6">
    <source>
        <dbReference type="ARBA" id="ARBA00022737"/>
    </source>
</evidence>
<keyword evidence="6" id="KW-0677">Repeat</keyword>
<dbReference type="SUPFAM" id="SSF48208">
    <property type="entry name" value="Six-hairpin glycosidases"/>
    <property type="match status" value="1"/>
</dbReference>
<dbReference type="Gene3D" id="3.30.160.60">
    <property type="entry name" value="Classic Zinc Finger"/>
    <property type="match status" value="2"/>
</dbReference>
<proteinExistence type="inferred from homology"/>
<dbReference type="EC" id="3.2.1.101" evidence="3"/>
<comment type="similarity">
    <text evidence="13">Belongs to the pacC/RIM101 family.</text>
</comment>
<evidence type="ECO:0000256" key="12">
    <source>
        <dbReference type="ARBA" id="ARBA00023295"/>
    </source>
</evidence>
<keyword evidence="5 17" id="KW-0732">Signal</keyword>
<evidence type="ECO:0000313" key="20">
    <source>
        <dbReference type="EMBL" id="EPS38027.1"/>
    </source>
</evidence>
<evidence type="ECO:0000256" key="5">
    <source>
        <dbReference type="ARBA" id="ARBA00022729"/>
    </source>
</evidence>
<feature type="region of interest" description="Disordered" evidence="16">
    <location>
        <begin position="748"/>
        <end position="819"/>
    </location>
</feature>
<evidence type="ECO:0000256" key="8">
    <source>
        <dbReference type="ARBA" id="ARBA00022801"/>
    </source>
</evidence>
<keyword evidence="11" id="KW-0539">Nucleus</keyword>
<evidence type="ECO:0000256" key="17">
    <source>
        <dbReference type="SAM" id="SignalP"/>
    </source>
</evidence>
<organism evidence="20 21">
    <name type="scientific">Dactylellina haptotyla (strain CBS 200.50)</name>
    <name type="common">Nematode-trapping fungus</name>
    <name type="synonym">Monacrosporium haptotylum</name>
    <dbReference type="NCBI Taxonomy" id="1284197"/>
    <lineage>
        <taxon>Eukaryota</taxon>
        <taxon>Fungi</taxon>
        <taxon>Dikarya</taxon>
        <taxon>Ascomycota</taxon>
        <taxon>Pezizomycotina</taxon>
        <taxon>Orbiliomycetes</taxon>
        <taxon>Orbiliales</taxon>
        <taxon>Orbiliaceae</taxon>
        <taxon>Dactylellina</taxon>
    </lineage>
</organism>
<accession>S8BS29</accession>
<evidence type="ECO:0000259" key="19">
    <source>
        <dbReference type="PROSITE" id="PS50157"/>
    </source>
</evidence>
<evidence type="ECO:0000313" key="21">
    <source>
        <dbReference type="Proteomes" id="UP000015100"/>
    </source>
</evidence>
<dbReference type="eggNOG" id="KOG1721">
    <property type="taxonomic scope" value="Eukaryota"/>
</dbReference>
<keyword evidence="4" id="KW-0479">Metal-binding</keyword>
<dbReference type="PROSITE" id="PS50048">
    <property type="entry name" value="ZN2_CY6_FUNGAL_2"/>
    <property type="match status" value="1"/>
</dbReference>
<dbReference type="SMART" id="SM00066">
    <property type="entry name" value="GAL4"/>
    <property type="match status" value="1"/>
</dbReference>
<feature type="domain" description="Zn(2)-C6 fungal-type" evidence="18">
    <location>
        <begin position="543"/>
        <end position="572"/>
    </location>
</feature>
<keyword evidence="7 15" id="KW-0863">Zinc-finger</keyword>
<feature type="domain" description="C2H2-type" evidence="19">
    <location>
        <begin position="504"/>
        <end position="531"/>
    </location>
</feature>
<dbReference type="GO" id="GO:0005634">
    <property type="term" value="C:nucleus"/>
    <property type="evidence" value="ECO:0007669"/>
    <property type="project" value="UniProtKB-ARBA"/>
</dbReference>
<dbReference type="STRING" id="1284197.S8BS29"/>
<dbReference type="PANTHER" id="PTHR12145:SF36">
    <property type="entry name" value="MANNAN ENDO-1,6-ALPHA-MANNOSIDASE DCW1"/>
    <property type="match status" value="1"/>
</dbReference>
<keyword evidence="10" id="KW-0325">Glycoprotein</keyword>
<dbReference type="GO" id="GO:0006351">
    <property type="term" value="P:DNA-templated transcription"/>
    <property type="evidence" value="ECO:0007669"/>
    <property type="project" value="InterPro"/>
</dbReference>
<keyword evidence="8" id="KW-0378">Hydrolase</keyword>
<dbReference type="SUPFAM" id="SSF57701">
    <property type="entry name" value="Zn2/Cys6 DNA-binding domain"/>
    <property type="match status" value="1"/>
</dbReference>
<evidence type="ECO:0000256" key="10">
    <source>
        <dbReference type="ARBA" id="ARBA00023180"/>
    </source>
</evidence>
<feature type="signal peptide" evidence="17">
    <location>
        <begin position="1"/>
        <end position="19"/>
    </location>
</feature>
<evidence type="ECO:0000256" key="16">
    <source>
        <dbReference type="SAM" id="MobiDB-lite"/>
    </source>
</evidence>
<dbReference type="PANTHER" id="PTHR12145">
    <property type="entry name" value="MANNAN ENDO-1,6-ALPHA-MANNOSIDASE DCW1"/>
    <property type="match status" value="1"/>
</dbReference>
<dbReference type="SMART" id="SM00355">
    <property type="entry name" value="ZnF_C2H2"/>
    <property type="match status" value="2"/>
</dbReference>
<feature type="domain" description="C2H2-type" evidence="19">
    <location>
        <begin position="476"/>
        <end position="503"/>
    </location>
</feature>
<evidence type="ECO:0000256" key="13">
    <source>
        <dbReference type="ARBA" id="ARBA00038089"/>
    </source>
</evidence>
<dbReference type="FunFam" id="3.30.160.60:FF:000340">
    <property type="entry name" value="zinc finger protein 473 isoform X1"/>
    <property type="match status" value="1"/>
</dbReference>
<dbReference type="InterPro" id="IPR005198">
    <property type="entry name" value="Glyco_hydro_76"/>
</dbReference>
<evidence type="ECO:0000256" key="14">
    <source>
        <dbReference type="ARBA" id="ARBA00039490"/>
    </source>
</evidence>
<dbReference type="PROSITE" id="PS00028">
    <property type="entry name" value="ZINC_FINGER_C2H2_1"/>
    <property type="match status" value="2"/>
</dbReference>
<dbReference type="PROSITE" id="PS00463">
    <property type="entry name" value="ZN2_CY6_FUNGAL_1"/>
    <property type="match status" value="1"/>
</dbReference>
<evidence type="ECO:0000256" key="3">
    <source>
        <dbReference type="ARBA" id="ARBA00012350"/>
    </source>
</evidence>
<evidence type="ECO:0000256" key="1">
    <source>
        <dbReference type="ARBA" id="ARBA00001452"/>
    </source>
</evidence>
<dbReference type="GO" id="GO:0003677">
    <property type="term" value="F:DNA binding"/>
    <property type="evidence" value="ECO:0007669"/>
    <property type="project" value="InterPro"/>
</dbReference>
<evidence type="ECO:0000256" key="4">
    <source>
        <dbReference type="ARBA" id="ARBA00022723"/>
    </source>
</evidence>
<reference evidence="20 21" key="1">
    <citation type="journal article" date="2013" name="PLoS Genet.">
        <title>Genomic mechanisms accounting for the adaptation to parasitism in nematode-trapping fungi.</title>
        <authorList>
            <person name="Meerupati T."/>
            <person name="Andersson K.M."/>
            <person name="Friman E."/>
            <person name="Kumar D."/>
            <person name="Tunlid A."/>
            <person name="Ahren D."/>
        </authorList>
    </citation>
    <scope>NUCLEOTIDE SEQUENCE [LARGE SCALE GENOMIC DNA]</scope>
    <source>
        <strain evidence="20 21">CBS 200.50</strain>
    </source>
</reference>
<dbReference type="InterPro" id="IPR001138">
    <property type="entry name" value="Zn2Cys6_DnaBD"/>
</dbReference>
<dbReference type="InterPro" id="IPR007219">
    <property type="entry name" value="XnlR_reg_dom"/>
</dbReference>
<evidence type="ECO:0000256" key="7">
    <source>
        <dbReference type="ARBA" id="ARBA00022771"/>
    </source>
</evidence>
<dbReference type="EMBL" id="AQGS01000592">
    <property type="protein sequence ID" value="EPS38027.1"/>
    <property type="molecule type" value="Genomic_DNA"/>
</dbReference>
<dbReference type="GO" id="GO:0016052">
    <property type="term" value="P:carbohydrate catabolic process"/>
    <property type="evidence" value="ECO:0007669"/>
    <property type="project" value="InterPro"/>
</dbReference>
<gene>
    <name evidence="20" type="ORF">H072_8252</name>
</gene>
<dbReference type="GO" id="GO:0008496">
    <property type="term" value="F:mannan endo-1,6-alpha-mannosidase activity"/>
    <property type="evidence" value="ECO:0007669"/>
    <property type="project" value="UniProtKB-EC"/>
</dbReference>
<dbReference type="Gene3D" id="1.50.10.20">
    <property type="match status" value="1"/>
</dbReference>
<dbReference type="OrthoDB" id="9984024at2759"/>
<dbReference type="InterPro" id="IPR008928">
    <property type="entry name" value="6-hairpin_glycosidase_sf"/>
</dbReference>
<dbReference type="FunFam" id="3.30.160.60:FF:000100">
    <property type="entry name" value="Zinc finger 45-like"/>
    <property type="match status" value="1"/>
</dbReference>
<dbReference type="HOGENOM" id="CLU_252930_0_0_1"/>
<keyword evidence="21" id="KW-1185">Reference proteome</keyword>
<keyword evidence="9" id="KW-0862">Zinc</keyword>
<dbReference type="InterPro" id="IPR014480">
    <property type="entry name" value="Mannan-1_6-alpha_mannosidase"/>
</dbReference>
<evidence type="ECO:0000256" key="15">
    <source>
        <dbReference type="PROSITE-ProRule" id="PRU00042"/>
    </source>
</evidence>
<dbReference type="GO" id="GO:0008270">
    <property type="term" value="F:zinc ion binding"/>
    <property type="evidence" value="ECO:0007669"/>
    <property type="project" value="UniProtKB-KW"/>
</dbReference>
<evidence type="ECO:0000256" key="9">
    <source>
        <dbReference type="ARBA" id="ARBA00022833"/>
    </source>
</evidence>
<dbReference type="GO" id="GO:0000981">
    <property type="term" value="F:DNA-binding transcription factor activity, RNA polymerase II-specific"/>
    <property type="evidence" value="ECO:0007669"/>
    <property type="project" value="InterPro"/>
</dbReference>
<dbReference type="OMA" id="AMAGHAC"/>
<dbReference type="InterPro" id="IPR013087">
    <property type="entry name" value="Znf_C2H2_type"/>
</dbReference>
<evidence type="ECO:0000256" key="2">
    <source>
        <dbReference type="ARBA" id="ARBA00009699"/>
    </source>
</evidence>
<comment type="similarity">
    <text evidence="2">Belongs to the glycosyl hydrolase 76 family.</text>
</comment>
<dbReference type="InterPro" id="IPR036864">
    <property type="entry name" value="Zn2-C6_fun-type_DNA-bd_sf"/>
</dbReference>
<feature type="chain" id="PRO_5004561529" description="pH-response transcription factor pacC/RIM101" evidence="17">
    <location>
        <begin position="20"/>
        <end position="1423"/>
    </location>
</feature>
<feature type="compositionally biased region" description="Low complexity" evidence="16">
    <location>
        <begin position="791"/>
        <end position="806"/>
    </location>
</feature>
<evidence type="ECO:0000259" key="18">
    <source>
        <dbReference type="PROSITE" id="PS50048"/>
    </source>
</evidence>
<dbReference type="Pfam" id="PF00096">
    <property type="entry name" value="zf-C2H2"/>
    <property type="match status" value="2"/>
</dbReference>
<dbReference type="SUPFAM" id="SSF57667">
    <property type="entry name" value="beta-beta-alpha zinc fingers"/>
    <property type="match status" value="1"/>
</dbReference>
<dbReference type="Proteomes" id="UP000015100">
    <property type="component" value="Unassembled WGS sequence"/>
</dbReference>
<dbReference type="InterPro" id="IPR036236">
    <property type="entry name" value="Znf_C2H2_sf"/>
</dbReference>
<reference evidence="21" key="2">
    <citation type="submission" date="2013-04" db="EMBL/GenBank/DDBJ databases">
        <title>Genomic mechanisms accounting for the adaptation to parasitism in nematode-trapping fungi.</title>
        <authorList>
            <person name="Ahren D.G."/>
        </authorList>
    </citation>
    <scope>NUCLEOTIDE SEQUENCE [LARGE SCALE GENOMIC DNA]</scope>
    <source>
        <strain evidence="21">CBS 200.50</strain>
    </source>
</reference>
<dbReference type="Gene3D" id="4.10.240.10">
    <property type="entry name" value="Zn(2)-C6 fungal-type DNA-binding domain"/>
    <property type="match status" value="1"/>
</dbReference>
<dbReference type="Pfam" id="PF00172">
    <property type="entry name" value="Zn_clus"/>
    <property type="match status" value="1"/>
</dbReference>
<dbReference type="CDD" id="cd12148">
    <property type="entry name" value="fungal_TF_MHR"/>
    <property type="match status" value="1"/>
</dbReference>
<feature type="compositionally biased region" description="Low complexity" evidence="16">
    <location>
        <begin position="753"/>
        <end position="768"/>
    </location>
</feature>
<dbReference type="CDD" id="cd00067">
    <property type="entry name" value="GAL4"/>
    <property type="match status" value="1"/>
</dbReference>
<dbReference type="Pfam" id="PF03663">
    <property type="entry name" value="Glyco_hydro_76"/>
    <property type="match status" value="1"/>
</dbReference>
<keyword evidence="12" id="KW-0326">Glycosidase</keyword>
<comment type="caution">
    <text evidence="20">The sequence shown here is derived from an EMBL/GenBank/DDBJ whole genome shotgun (WGS) entry which is preliminary data.</text>
</comment>